<keyword evidence="2" id="KW-1185">Reference proteome</keyword>
<accession>A0A317CFQ3</accession>
<protein>
    <recommendedName>
        <fullName evidence="3">Glycosyltransferase family 1 protein</fullName>
    </recommendedName>
</protein>
<evidence type="ECO:0000313" key="2">
    <source>
        <dbReference type="Proteomes" id="UP000245506"/>
    </source>
</evidence>
<organism evidence="1 2">
    <name type="scientific">Leucothrix arctica</name>
    <dbReference type="NCBI Taxonomy" id="1481894"/>
    <lineage>
        <taxon>Bacteria</taxon>
        <taxon>Pseudomonadati</taxon>
        <taxon>Pseudomonadota</taxon>
        <taxon>Gammaproteobacteria</taxon>
        <taxon>Thiotrichales</taxon>
        <taxon>Thiotrichaceae</taxon>
        <taxon>Leucothrix</taxon>
    </lineage>
</organism>
<gene>
    <name evidence="1" type="ORF">DKT75_13845</name>
</gene>
<dbReference type="EMBL" id="QGKL01000037">
    <property type="protein sequence ID" value="PWQ95012.1"/>
    <property type="molecule type" value="Genomic_DNA"/>
</dbReference>
<proteinExistence type="predicted"/>
<evidence type="ECO:0008006" key="3">
    <source>
        <dbReference type="Google" id="ProtNLM"/>
    </source>
</evidence>
<dbReference type="AlphaFoldDB" id="A0A317CFQ3"/>
<evidence type="ECO:0000313" key="1">
    <source>
        <dbReference type="EMBL" id="PWQ95012.1"/>
    </source>
</evidence>
<reference evidence="1 2" key="1">
    <citation type="submission" date="2018-05" db="EMBL/GenBank/DDBJ databases">
        <title>Leucothrix arctica sp. nov., isolated from Arctic seawater.</title>
        <authorList>
            <person name="Choi A."/>
            <person name="Baek K."/>
        </authorList>
    </citation>
    <scope>NUCLEOTIDE SEQUENCE [LARGE SCALE GENOMIC DNA]</scope>
    <source>
        <strain evidence="1 2">IMCC9719</strain>
    </source>
</reference>
<name>A0A317CFQ3_9GAMM</name>
<sequence length="329" mass="38014">MEDASFRYRCENLSAGLNQLNIDTKLQHISEFKLEASTTHVVFQRPRNTPRLKRLIRQLKLAKVRTIADFDDLVFDPEYATVSPAILNNRRPLRQVTKDYKSHYDALVQFKRIIVSTNTLKRHVQRLIKGSLTHIIHNYAHYKWPYKQPQHPEQRKKVLTYFPGTRSHDRDFWQIEDVLSTFIKQHADVSLLIIGPLETKLLNTPHPQIKHIAKLPFEQFAQAAAKSWVNLLPLEPTPFNQNKSALKVIEAATNLAPTICSPLPDAQRFVGHGVLIAHDDTEWLKHLTHCLDPENYLKLVHDIHHSAKGLQHAQMARAFCLAFNISLDH</sequence>
<dbReference type="Gene3D" id="3.40.50.2000">
    <property type="entry name" value="Glycogen Phosphorylase B"/>
    <property type="match status" value="1"/>
</dbReference>
<dbReference type="SUPFAM" id="SSF53756">
    <property type="entry name" value="UDP-Glycosyltransferase/glycogen phosphorylase"/>
    <property type="match status" value="1"/>
</dbReference>
<comment type="caution">
    <text evidence="1">The sequence shown here is derived from an EMBL/GenBank/DDBJ whole genome shotgun (WGS) entry which is preliminary data.</text>
</comment>
<dbReference type="Proteomes" id="UP000245506">
    <property type="component" value="Unassembled WGS sequence"/>
</dbReference>